<comment type="caution">
    <text evidence="2">The sequence shown here is derived from an EMBL/GenBank/DDBJ whole genome shotgun (WGS) entry which is preliminary data.</text>
</comment>
<proteinExistence type="predicted"/>
<accession>A0A084JXR5</accession>
<keyword evidence="5" id="KW-1185">Reference proteome</keyword>
<feature type="domain" description="Exostosin GT47" evidence="1">
    <location>
        <begin position="161"/>
        <end position="285"/>
    </location>
</feature>
<dbReference type="Proteomes" id="UP000028531">
    <property type="component" value="Unassembled WGS sequence"/>
</dbReference>
<protein>
    <submittedName>
        <fullName evidence="3">Exostosin family protein</fullName>
    </submittedName>
</protein>
<dbReference type="Proteomes" id="UP000239997">
    <property type="component" value="Unassembled WGS sequence"/>
</dbReference>
<evidence type="ECO:0000313" key="3">
    <source>
        <dbReference type="EMBL" id="PRX14344.1"/>
    </source>
</evidence>
<evidence type="ECO:0000313" key="5">
    <source>
        <dbReference type="Proteomes" id="UP000239997"/>
    </source>
</evidence>
<dbReference type="RefSeq" id="WP_051788665.1">
    <property type="nucleotide sequence ID" value="NZ_JPJI01000026.1"/>
</dbReference>
<reference evidence="3 5" key="2">
    <citation type="submission" date="2018-03" db="EMBL/GenBank/DDBJ databases">
        <title>Genomic Encyclopedia of Archaeal and Bacterial Type Strains, Phase II (KMG-II): from individual species to whole genera.</title>
        <authorList>
            <person name="Goeker M."/>
        </authorList>
    </citation>
    <scope>NUCLEOTIDE SEQUENCE [LARGE SCALE GENOMIC DNA]</scope>
    <source>
        <strain evidence="3 5">DSM 22727</strain>
    </source>
</reference>
<dbReference type="AlphaFoldDB" id="A0A084JXR5"/>
<evidence type="ECO:0000313" key="4">
    <source>
        <dbReference type="Proteomes" id="UP000028531"/>
    </source>
</evidence>
<evidence type="ECO:0000259" key="1">
    <source>
        <dbReference type="Pfam" id="PF03016"/>
    </source>
</evidence>
<dbReference type="Pfam" id="PF03016">
    <property type="entry name" value="Exostosin_GT47"/>
    <property type="match status" value="1"/>
</dbReference>
<dbReference type="EMBL" id="PVNA01000002">
    <property type="protein sequence ID" value="PRX14344.1"/>
    <property type="molecule type" value="Genomic_DNA"/>
</dbReference>
<dbReference type="OrthoDB" id="1416011at2"/>
<dbReference type="EMBL" id="JPJI01000026">
    <property type="protein sequence ID" value="KEZ93749.1"/>
    <property type="molecule type" value="Genomic_DNA"/>
</dbReference>
<organism evidence="2 4">
    <name type="scientific">Nonlabens ulvanivorans</name>
    <name type="common">Persicivirga ulvanivorans</name>
    <dbReference type="NCBI Taxonomy" id="906888"/>
    <lineage>
        <taxon>Bacteria</taxon>
        <taxon>Pseudomonadati</taxon>
        <taxon>Bacteroidota</taxon>
        <taxon>Flavobacteriia</taxon>
        <taxon>Flavobacteriales</taxon>
        <taxon>Flavobacteriaceae</taxon>
        <taxon>Nonlabens</taxon>
    </lineage>
</organism>
<dbReference type="InterPro" id="IPR040911">
    <property type="entry name" value="Exostosin_GT47"/>
</dbReference>
<sequence length="343" mass="39923">MIKLYTFQELLIPENRKQVHPLLFDLHYYENAHESIGKHYELVEQPELADAFIVPINYYSIAQKGYELQFNAIHDLAKVQKKKLLVYTGGDYGTTFNDEVIITWRNAGFKSTNDSQTIVIPAFMNDPLERDDLKLMIHDYKEQPQVSFTGFANPSILESLRVYLSTMNGNLKRLLKKDKSDEQSIYNAAGKRYAYLKQLESHLAIHTDFIYRDKYRAGAITNEQREKSTIEFFQNLNNSPYTFCLRGAGNFSVRFYESLACGRIPVLVDTDVQLPLEDQIDWDRHICRVLPNENLAEKLIAFHKTQTPASFRDLQKSNRALYENYLVRHAFFCKLHDSLKALL</sequence>
<evidence type="ECO:0000313" key="2">
    <source>
        <dbReference type="EMBL" id="KEZ93749.1"/>
    </source>
</evidence>
<reference evidence="2 4" key="1">
    <citation type="submission" date="2014-07" db="EMBL/GenBank/DDBJ databases">
        <title>Draft genome sequence of Nonlabens ulvanivorans, an ulvan degrading bacterium.</title>
        <authorList>
            <person name="Kopel M."/>
            <person name="Helbert W."/>
            <person name="Henrissat B."/>
            <person name="Doniger T."/>
            <person name="Banin E."/>
        </authorList>
    </citation>
    <scope>NUCLEOTIDE SEQUENCE [LARGE SCALE GENOMIC DNA]</scope>
    <source>
        <strain evidence="2 4">PLR</strain>
    </source>
</reference>
<gene>
    <name evidence="2" type="ORF">IL45_05975</name>
    <name evidence="3" type="ORF">LY02_01374</name>
</gene>
<name>A0A084JXR5_NONUL</name>